<keyword evidence="3" id="KW-0677">Repeat</keyword>
<evidence type="ECO:0000313" key="8">
    <source>
        <dbReference type="EMBL" id="WVZ91061.1"/>
    </source>
</evidence>
<organism evidence="8 9">
    <name type="scientific">Paspalum notatum var. saurae</name>
    <dbReference type="NCBI Taxonomy" id="547442"/>
    <lineage>
        <taxon>Eukaryota</taxon>
        <taxon>Viridiplantae</taxon>
        <taxon>Streptophyta</taxon>
        <taxon>Embryophyta</taxon>
        <taxon>Tracheophyta</taxon>
        <taxon>Spermatophyta</taxon>
        <taxon>Magnoliopsida</taxon>
        <taxon>Liliopsida</taxon>
        <taxon>Poales</taxon>
        <taxon>Poaceae</taxon>
        <taxon>PACMAD clade</taxon>
        <taxon>Panicoideae</taxon>
        <taxon>Andropogonodae</taxon>
        <taxon>Paspaleae</taxon>
        <taxon>Paspalinae</taxon>
        <taxon>Paspalum</taxon>
    </lineage>
</organism>
<name>A0AAQ3XAX1_PASNO</name>
<evidence type="ECO:0000313" key="9">
    <source>
        <dbReference type="Proteomes" id="UP001341281"/>
    </source>
</evidence>
<keyword evidence="5" id="KW-0611">Plant defense</keyword>
<dbReference type="Gene3D" id="1.20.5.4130">
    <property type="match status" value="1"/>
</dbReference>
<comment type="similarity">
    <text evidence="1">Belongs to the disease resistance NB-LRR family.</text>
</comment>
<feature type="domain" description="NB-ARC" evidence="6">
    <location>
        <begin position="126"/>
        <end position="237"/>
    </location>
</feature>
<keyword evidence="9" id="KW-1185">Reference proteome</keyword>
<dbReference type="InterPro" id="IPR002182">
    <property type="entry name" value="NB-ARC"/>
</dbReference>
<evidence type="ECO:0000256" key="2">
    <source>
        <dbReference type="ARBA" id="ARBA00022614"/>
    </source>
</evidence>
<dbReference type="InterPro" id="IPR027417">
    <property type="entry name" value="P-loop_NTPase"/>
</dbReference>
<dbReference type="Proteomes" id="UP001341281">
    <property type="component" value="Chromosome 08"/>
</dbReference>
<evidence type="ECO:0000259" key="6">
    <source>
        <dbReference type="Pfam" id="PF00931"/>
    </source>
</evidence>
<dbReference type="GO" id="GO:0006952">
    <property type="term" value="P:defense response"/>
    <property type="evidence" value="ECO:0007669"/>
    <property type="project" value="UniProtKB-KW"/>
</dbReference>
<evidence type="ECO:0000256" key="5">
    <source>
        <dbReference type="ARBA" id="ARBA00022821"/>
    </source>
</evidence>
<evidence type="ECO:0000256" key="4">
    <source>
        <dbReference type="ARBA" id="ARBA00022741"/>
    </source>
</evidence>
<feature type="non-terminal residue" evidence="8">
    <location>
        <position position="1"/>
    </location>
</feature>
<evidence type="ECO:0008006" key="10">
    <source>
        <dbReference type="Google" id="ProtNLM"/>
    </source>
</evidence>
<keyword evidence="4" id="KW-0547">Nucleotide-binding</keyword>
<dbReference type="GO" id="GO:0043531">
    <property type="term" value="F:ADP binding"/>
    <property type="evidence" value="ECO:0007669"/>
    <property type="project" value="InterPro"/>
</dbReference>
<dbReference type="Pfam" id="PF00931">
    <property type="entry name" value="NB-ARC"/>
    <property type="match status" value="1"/>
</dbReference>
<protein>
    <recommendedName>
        <fullName evidence="10">NB-ARC domain-containing protein</fullName>
    </recommendedName>
</protein>
<evidence type="ECO:0000256" key="1">
    <source>
        <dbReference type="ARBA" id="ARBA00008894"/>
    </source>
</evidence>
<dbReference type="EMBL" id="CP144752">
    <property type="protein sequence ID" value="WVZ91061.1"/>
    <property type="molecule type" value="Genomic_DNA"/>
</dbReference>
<sequence length="256" mass="28768">MSAFLNAFAPYVKKFIADMAQEEVSMLLGVSGEITKLEDNMEGLKAFLADVERRYLTDKTTRACKDGKPTAPERSSQKMTSEFNEPAIVGVGELESFVPIRSINKDRGNLSKKELFFLKSQKKYPITQHFDEAELFRAAMKHARARHGGEEDKALLMRILTDALSSGRFLLILDDVWTLEVWSNMLSVPIKKASQKQPTGNWVLITTRFRDLAQQMGASFYQHHVSLLDQEGAWSCSTNSCHHPIIGSITPTSIPN</sequence>
<gene>
    <name evidence="8" type="ORF">U9M48_037283</name>
</gene>
<keyword evidence="2" id="KW-0433">Leucine-rich repeat</keyword>
<feature type="domain" description="Disease resistance N-terminal" evidence="7">
    <location>
        <begin position="16"/>
        <end position="63"/>
    </location>
</feature>
<evidence type="ECO:0000259" key="7">
    <source>
        <dbReference type="Pfam" id="PF18052"/>
    </source>
</evidence>
<accession>A0AAQ3XAX1</accession>
<dbReference type="SUPFAM" id="SSF52540">
    <property type="entry name" value="P-loop containing nucleoside triphosphate hydrolases"/>
    <property type="match status" value="1"/>
</dbReference>
<evidence type="ECO:0000256" key="3">
    <source>
        <dbReference type="ARBA" id="ARBA00022737"/>
    </source>
</evidence>
<proteinExistence type="inferred from homology"/>
<dbReference type="Pfam" id="PF18052">
    <property type="entry name" value="Rx_N"/>
    <property type="match status" value="1"/>
</dbReference>
<dbReference type="Gene3D" id="3.40.50.300">
    <property type="entry name" value="P-loop containing nucleotide triphosphate hydrolases"/>
    <property type="match status" value="1"/>
</dbReference>
<dbReference type="InterPro" id="IPR041118">
    <property type="entry name" value="Rx_N"/>
</dbReference>
<dbReference type="AlphaFoldDB" id="A0AAQ3XAX1"/>
<reference evidence="8 9" key="1">
    <citation type="submission" date="2024-02" db="EMBL/GenBank/DDBJ databases">
        <title>High-quality chromosome-scale genome assembly of Pensacola bahiagrass (Paspalum notatum Flugge var. saurae).</title>
        <authorList>
            <person name="Vega J.M."/>
            <person name="Podio M."/>
            <person name="Orjuela J."/>
            <person name="Siena L.A."/>
            <person name="Pessino S.C."/>
            <person name="Combes M.C."/>
            <person name="Mariac C."/>
            <person name="Albertini E."/>
            <person name="Pupilli F."/>
            <person name="Ortiz J.P.A."/>
            <person name="Leblanc O."/>
        </authorList>
    </citation>
    <scope>NUCLEOTIDE SEQUENCE [LARGE SCALE GENOMIC DNA]</scope>
    <source>
        <strain evidence="8">R1</strain>
        <tissue evidence="8">Leaf</tissue>
    </source>
</reference>